<organism evidence="5 6">
    <name type="scientific">Desulfovibrio fairfieldensis</name>
    <dbReference type="NCBI Taxonomy" id="44742"/>
    <lineage>
        <taxon>Bacteria</taxon>
        <taxon>Pseudomonadati</taxon>
        <taxon>Thermodesulfobacteriota</taxon>
        <taxon>Desulfovibrionia</taxon>
        <taxon>Desulfovibrionales</taxon>
        <taxon>Desulfovibrionaceae</taxon>
        <taxon>Desulfovibrio</taxon>
    </lineage>
</organism>
<feature type="transmembrane region" description="Helical" evidence="4">
    <location>
        <begin position="331"/>
        <end position="350"/>
    </location>
</feature>
<keyword evidence="3 4" id="KW-0472">Membrane</keyword>
<dbReference type="EMBL" id="CP014229">
    <property type="protein sequence ID" value="AMD91606.1"/>
    <property type="molecule type" value="Genomic_DNA"/>
</dbReference>
<keyword evidence="6" id="KW-1185">Reference proteome</keyword>
<feature type="transmembrane region" description="Helical" evidence="4">
    <location>
        <begin position="116"/>
        <end position="139"/>
    </location>
</feature>
<dbReference type="GO" id="GO:0022857">
    <property type="term" value="F:transmembrane transporter activity"/>
    <property type="evidence" value="ECO:0007669"/>
    <property type="project" value="InterPro"/>
</dbReference>
<protein>
    <submittedName>
        <fullName evidence="5">MFS transporter</fullName>
    </submittedName>
</protein>
<feature type="transmembrane region" description="Helical" evidence="4">
    <location>
        <begin position="145"/>
        <end position="166"/>
    </location>
</feature>
<feature type="transmembrane region" description="Helical" evidence="4">
    <location>
        <begin position="81"/>
        <end position="104"/>
    </location>
</feature>
<feature type="transmembrane region" description="Helical" evidence="4">
    <location>
        <begin position="58"/>
        <end position="75"/>
    </location>
</feature>
<sequence length="399" mass="42805">MLQGSVLYCMNAFMEPLCEVHGWTRAGLNLSMGFAALMGQLAMPLAAAISARCSLRRLMALGALAGGAATAVMGLTGNILLYTLLFTVAWVCTQFCGGVVGNALMNNWFHHYRGRAFGLANAGTSLSGVALPFLSLVLIRHFDAGTAYLVLGLLTCALAPLAWFLVRDTPRAMHLHPDGRRREPRRPRRPPAEVSFSGMLHEPRAWFLGLAFGMALMAGSSIMSQMKPRFADLGLEAYPAMLLACAAALFAALAKYAWGWVCDRFTPLFAARLVMLCSAASLGLCFLPPGIWSMTAFSLSFGGCIGGLWTILPAVVSYFFGNGNFLPSYKFISIFIILRSAGFPVMGLSHDLTGSYAASDVIFGVSLLASLGLTLLLRESEAVESAARRHAAATPERVR</sequence>
<feature type="transmembrane region" description="Helical" evidence="4">
    <location>
        <begin position="238"/>
        <end position="258"/>
    </location>
</feature>
<reference evidence="6" key="1">
    <citation type="submission" date="2016-02" db="EMBL/GenBank/DDBJ databases">
        <authorList>
            <person name="Holder M.E."/>
            <person name="Ajami N.J."/>
            <person name="Petrosino J.F."/>
        </authorList>
    </citation>
    <scope>NUCLEOTIDE SEQUENCE [LARGE SCALE GENOMIC DNA]</scope>
    <source>
        <strain evidence="6">CCUG 45958</strain>
    </source>
</reference>
<proteinExistence type="predicted"/>
<dbReference type="SUPFAM" id="SSF103473">
    <property type="entry name" value="MFS general substrate transporter"/>
    <property type="match status" value="1"/>
</dbReference>
<dbReference type="KEGG" id="dfi:AXF13_12030"/>
<feature type="transmembrane region" description="Helical" evidence="4">
    <location>
        <begin position="30"/>
        <end position="51"/>
    </location>
</feature>
<feature type="transmembrane region" description="Helical" evidence="4">
    <location>
        <begin position="205"/>
        <end position="226"/>
    </location>
</feature>
<dbReference type="PANTHER" id="PTHR11360">
    <property type="entry name" value="MONOCARBOXYLATE TRANSPORTER"/>
    <property type="match status" value="1"/>
</dbReference>
<dbReference type="InterPro" id="IPR011701">
    <property type="entry name" value="MFS"/>
</dbReference>
<evidence type="ECO:0000313" key="6">
    <source>
        <dbReference type="Proteomes" id="UP000069241"/>
    </source>
</evidence>
<evidence type="ECO:0000256" key="1">
    <source>
        <dbReference type="ARBA" id="ARBA00022692"/>
    </source>
</evidence>
<evidence type="ECO:0000313" key="5">
    <source>
        <dbReference type="EMBL" id="AMD91606.1"/>
    </source>
</evidence>
<dbReference type="InterPro" id="IPR036259">
    <property type="entry name" value="MFS_trans_sf"/>
</dbReference>
<dbReference type="Pfam" id="PF07690">
    <property type="entry name" value="MFS_1"/>
    <property type="match status" value="1"/>
</dbReference>
<name>A0A109W582_9BACT</name>
<dbReference type="PANTHER" id="PTHR11360:SF284">
    <property type="entry name" value="EG:103B4.3 PROTEIN-RELATED"/>
    <property type="match status" value="1"/>
</dbReference>
<dbReference type="AlphaFoldDB" id="A0A109W582"/>
<keyword evidence="1 4" id="KW-0812">Transmembrane</keyword>
<gene>
    <name evidence="5" type="ORF">AXF13_12030</name>
</gene>
<keyword evidence="2 4" id="KW-1133">Transmembrane helix</keyword>
<accession>A0A109W582</accession>
<feature type="transmembrane region" description="Helical" evidence="4">
    <location>
        <begin position="270"/>
        <end position="291"/>
    </location>
</feature>
<feature type="transmembrane region" description="Helical" evidence="4">
    <location>
        <begin position="297"/>
        <end position="319"/>
    </location>
</feature>
<evidence type="ECO:0000256" key="3">
    <source>
        <dbReference type="ARBA" id="ARBA00023136"/>
    </source>
</evidence>
<dbReference type="Proteomes" id="UP000069241">
    <property type="component" value="Chromosome"/>
</dbReference>
<evidence type="ECO:0000256" key="4">
    <source>
        <dbReference type="SAM" id="Phobius"/>
    </source>
</evidence>
<dbReference type="STRING" id="44742.AXF13_12030"/>
<feature type="transmembrane region" description="Helical" evidence="4">
    <location>
        <begin position="356"/>
        <end position="377"/>
    </location>
</feature>
<dbReference type="Gene3D" id="1.20.1250.20">
    <property type="entry name" value="MFS general substrate transporter like domains"/>
    <property type="match status" value="1"/>
</dbReference>
<dbReference type="InterPro" id="IPR050327">
    <property type="entry name" value="Proton-linked_MCT"/>
</dbReference>
<evidence type="ECO:0000256" key="2">
    <source>
        <dbReference type="ARBA" id="ARBA00022989"/>
    </source>
</evidence>